<feature type="chain" id="PRO_5005459461" description="Lipoprotein" evidence="1">
    <location>
        <begin position="20"/>
        <end position="178"/>
    </location>
</feature>
<sequence>MKFRIALLLLGSLALVACGGDDDGHDDHDTGHTHTETDHDPEAHICEHFEETPIAVAAGADAAAAPVEELDHVTYEVTLPQASAASNYSGFMGLTVPAGHGGAYVAFITTAAPLAIQDSEGNPVTATSTCTAAPCSEACDQILGRYDVTLNEGTYTLSFGPTSVSTLRIVFATASHAK</sequence>
<dbReference type="RefSeq" id="WP_050432084.1">
    <property type="nucleotide sequence ID" value="NZ_CP012159.1"/>
</dbReference>
<dbReference type="AlphaFoldDB" id="A0A0K1EGX1"/>
<name>A0A0K1EGX1_CHOCO</name>
<protein>
    <recommendedName>
        <fullName evidence="4">Lipoprotein</fullName>
    </recommendedName>
</protein>
<reference evidence="2 3" key="1">
    <citation type="submission" date="2015-07" db="EMBL/GenBank/DDBJ databases">
        <title>Genome analysis of myxobacterium Chondromyces crocatus Cm c5 reveals a high potential for natural compound synthesis and the genetic basis for the loss of fruiting body formation.</title>
        <authorList>
            <person name="Zaburannyi N."/>
            <person name="Bunk B."/>
            <person name="Maier J."/>
            <person name="Overmann J."/>
            <person name="Mueller R."/>
        </authorList>
    </citation>
    <scope>NUCLEOTIDE SEQUENCE [LARGE SCALE GENOMIC DNA]</scope>
    <source>
        <strain evidence="2 3">Cm c5</strain>
    </source>
</reference>
<dbReference type="KEGG" id="ccro:CMC5_042580"/>
<dbReference type="OrthoDB" id="5512831at2"/>
<keyword evidence="3" id="KW-1185">Reference proteome</keyword>
<gene>
    <name evidence="2" type="ORF">CMC5_042580</name>
</gene>
<proteinExistence type="predicted"/>
<evidence type="ECO:0000313" key="2">
    <source>
        <dbReference type="EMBL" id="AKT40105.1"/>
    </source>
</evidence>
<organism evidence="2 3">
    <name type="scientific">Chondromyces crocatus</name>
    <dbReference type="NCBI Taxonomy" id="52"/>
    <lineage>
        <taxon>Bacteria</taxon>
        <taxon>Pseudomonadati</taxon>
        <taxon>Myxococcota</taxon>
        <taxon>Polyangia</taxon>
        <taxon>Polyangiales</taxon>
        <taxon>Polyangiaceae</taxon>
        <taxon>Chondromyces</taxon>
    </lineage>
</organism>
<feature type="signal peptide" evidence="1">
    <location>
        <begin position="1"/>
        <end position="19"/>
    </location>
</feature>
<evidence type="ECO:0008006" key="4">
    <source>
        <dbReference type="Google" id="ProtNLM"/>
    </source>
</evidence>
<dbReference type="Proteomes" id="UP000067626">
    <property type="component" value="Chromosome"/>
</dbReference>
<dbReference type="EMBL" id="CP012159">
    <property type="protein sequence ID" value="AKT40105.1"/>
    <property type="molecule type" value="Genomic_DNA"/>
</dbReference>
<keyword evidence="1" id="KW-0732">Signal</keyword>
<evidence type="ECO:0000313" key="3">
    <source>
        <dbReference type="Proteomes" id="UP000067626"/>
    </source>
</evidence>
<evidence type="ECO:0000256" key="1">
    <source>
        <dbReference type="SAM" id="SignalP"/>
    </source>
</evidence>
<accession>A0A0K1EGX1</accession>
<dbReference type="PROSITE" id="PS51257">
    <property type="entry name" value="PROKAR_LIPOPROTEIN"/>
    <property type="match status" value="1"/>
</dbReference>